<dbReference type="Proteomes" id="UP000410492">
    <property type="component" value="Unassembled WGS sequence"/>
</dbReference>
<reference evidence="2 3" key="1">
    <citation type="submission" date="2019-01" db="EMBL/GenBank/DDBJ databases">
        <authorList>
            <person name="Sayadi A."/>
        </authorList>
    </citation>
    <scope>NUCLEOTIDE SEQUENCE [LARGE SCALE GENOMIC DNA]</scope>
</reference>
<dbReference type="AlphaFoldDB" id="A0A653DBH2"/>
<feature type="compositionally biased region" description="Low complexity" evidence="1">
    <location>
        <begin position="141"/>
        <end position="159"/>
    </location>
</feature>
<protein>
    <submittedName>
        <fullName evidence="2">Uncharacterized protein</fullName>
    </submittedName>
</protein>
<dbReference type="EMBL" id="CAACVG010010826">
    <property type="protein sequence ID" value="VEN56707.1"/>
    <property type="molecule type" value="Genomic_DNA"/>
</dbReference>
<feature type="region of interest" description="Disordered" evidence="1">
    <location>
        <begin position="1"/>
        <end position="81"/>
    </location>
</feature>
<evidence type="ECO:0000313" key="2">
    <source>
        <dbReference type="EMBL" id="VEN56707.1"/>
    </source>
</evidence>
<organism evidence="2 3">
    <name type="scientific">Callosobruchus maculatus</name>
    <name type="common">Southern cowpea weevil</name>
    <name type="synonym">Pulse bruchid</name>
    <dbReference type="NCBI Taxonomy" id="64391"/>
    <lineage>
        <taxon>Eukaryota</taxon>
        <taxon>Metazoa</taxon>
        <taxon>Ecdysozoa</taxon>
        <taxon>Arthropoda</taxon>
        <taxon>Hexapoda</taxon>
        <taxon>Insecta</taxon>
        <taxon>Pterygota</taxon>
        <taxon>Neoptera</taxon>
        <taxon>Endopterygota</taxon>
        <taxon>Coleoptera</taxon>
        <taxon>Polyphaga</taxon>
        <taxon>Cucujiformia</taxon>
        <taxon>Chrysomeloidea</taxon>
        <taxon>Chrysomelidae</taxon>
        <taxon>Bruchinae</taxon>
        <taxon>Bruchini</taxon>
        <taxon>Callosobruchus</taxon>
    </lineage>
</organism>
<sequence>MESAPLSPEQNDMAKLTPRRDGHGNKHMIASKMDTKQMSTNKNEAFLPTNGTDGEAAAAARPSLPPRVPPQAGRHDRRGAHPKCAIVDVVVPPSYQTIDAGFVKLPSSPDSAIAGLRPDNAFDMTTEPDYRTYGAYASEDSQQPQSQQQQQQYSPTSQQDGAELSPHHSRAATPLEYLAYTTEVVGDHENNPTALVRADGRFLYL</sequence>
<dbReference type="OrthoDB" id="515401at2759"/>
<gene>
    <name evidence="2" type="ORF">CALMAC_LOCUS15530</name>
</gene>
<accession>A0A653DBH2</accession>
<name>A0A653DBH2_CALMS</name>
<keyword evidence="3" id="KW-1185">Reference proteome</keyword>
<evidence type="ECO:0000313" key="3">
    <source>
        <dbReference type="Proteomes" id="UP000410492"/>
    </source>
</evidence>
<evidence type="ECO:0000256" key="1">
    <source>
        <dbReference type="SAM" id="MobiDB-lite"/>
    </source>
</evidence>
<feature type="region of interest" description="Disordered" evidence="1">
    <location>
        <begin position="114"/>
        <end position="170"/>
    </location>
</feature>
<proteinExistence type="predicted"/>